<dbReference type="InterPro" id="IPR024192">
    <property type="entry name" value="Fosfomycin_R_FomA-type"/>
</dbReference>
<dbReference type="Pfam" id="PF00696">
    <property type="entry name" value="AA_kinase"/>
    <property type="match status" value="1"/>
</dbReference>
<dbReference type="NCBIfam" id="NF040647">
    <property type="entry name" value="IPPK_Arch"/>
    <property type="match status" value="1"/>
</dbReference>
<keyword evidence="7 10" id="KW-0067">ATP-binding</keyword>
<dbReference type="PANTHER" id="PTHR43654">
    <property type="entry name" value="GLUTAMATE 5-KINASE"/>
    <property type="match status" value="1"/>
</dbReference>
<keyword evidence="8" id="KW-0414">Isoprene biosynthesis</keyword>
<accession>A0A0U9HSJ4</accession>
<evidence type="ECO:0000256" key="7">
    <source>
        <dbReference type="ARBA" id="ARBA00022840"/>
    </source>
</evidence>
<dbReference type="GO" id="GO:0005524">
    <property type="term" value="F:ATP binding"/>
    <property type="evidence" value="ECO:0007669"/>
    <property type="project" value="UniProtKB-KW"/>
</dbReference>
<evidence type="ECO:0000256" key="5">
    <source>
        <dbReference type="ARBA" id="ARBA00022741"/>
    </source>
</evidence>
<dbReference type="EC" id="2.7.4.26" evidence="2"/>
<feature type="binding site" evidence="10">
    <location>
        <position position="250"/>
    </location>
    <ligand>
        <name>ATP</name>
        <dbReference type="ChEBI" id="CHEBI:30616"/>
    </ligand>
</feature>
<feature type="binding site" evidence="10">
    <location>
        <position position="71"/>
    </location>
    <ligand>
        <name>substrate</name>
    </ligand>
</feature>
<organism evidence="14 15">
    <name type="scientific">Klebsormidium nitens</name>
    <name type="common">Green alga</name>
    <name type="synonym">Ulothrix nitens</name>
    <dbReference type="NCBI Taxonomy" id="105231"/>
    <lineage>
        <taxon>Eukaryota</taxon>
        <taxon>Viridiplantae</taxon>
        <taxon>Streptophyta</taxon>
        <taxon>Klebsormidiophyceae</taxon>
        <taxon>Klebsormidiales</taxon>
        <taxon>Klebsormidiaceae</taxon>
        <taxon>Klebsormidium</taxon>
    </lineage>
</organism>
<dbReference type="EMBL" id="DF237046">
    <property type="protein sequence ID" value="GAQ81990.1"/>
    <property type="molecule type" value="Genomic_DNA"/>
</dbReference>
<evidence type="ECO:0000256" key="6">
    <source>
        <dbReference type="ARBA" id="ARBA00022777"/>
    </source>
</evidence>
<dbReference type="CDD" id="cd04241">
    <property type="entry name" value="AAK_FomA-like"/>
    <property type="match status" value="1"/>
</dbReference>
<evidence type="ECO:0000256" key="12">
    <source>
        <dbReference type="SAM" id="MobiDB-lite"/>
    </source>
</evidence>
<dbReference type="InterPro" id="IPR001048">
    <property type="entry name" value="Asp/Glu/Uridylate_kinase"/>
</dbReference>
<feature type="binding site" evidence="10">
    <location>
        <position position="67"/>
    </location>
    <ligand>
        <name>ATP</name>
        <dbReference type="ChEBI" id="CHEBI:30616"/>
    </ligand>
</feature>
<evidence type="ECO:0000256" key="9">
    <source>
        <dbReference type="ARBA" id="ARBA00049063"/>
    </source>
</evidence>
<feature type="domain" description="Aspartate/glutamate/uridylate kinase" evidence="13">
    <location>
        <begin position="13"/>
        <end position="267"/>
    </location>
</feature>
<dbReference type="AlphaFoldDB" id="A0A0U9HSJ4"/>
<comment type="catalytic activity">
    <reaction evidence="9">
        <text>isopentenyl phosphate + ATP = isopentenyl diphosphate + ADP</text>
        <dbReference type="Rhea" id="RHEA:33963"/>
        <dbReference type="ChEBI" id="CHEBI:30616"/>
        <dbReference type="ChEBI" id="CHEBI:65078"/>
        <dbReference type="ChEBI" id="CHEBI:128769"/>
        <dbReference type="ChEBI" id="CHEBI:456216"/>
        <dbReference type="EC" id="2.7.4.26"/>
    </reaction>
</comment>
<keyword evidence="15" id="KW-1185">Reference proteome</keyword>
<feature type="binding site" evidence="10">
    <location>
        <position position="173"/>
    </location>
    <ligand>
        <name>substrate</name>
    </ligand>
</feature>
<evidence type="ECO:0000256" key="11">
    <source>
        <dbReference type="PIRSR" id="PIRSR016496-2"/>
    </source>
</evidence>
<name>A0A0U9HSJ4_KLENI</name>
<gene>
    <name evidence="14" type="ORF">KFL_000970150</name>
</gene>
<feature type="binding site" evidence="10">
    <location>
        <position position="66"/>
    </location>
    <ligand>
        <name>substrate</name>
    </ligand>
</feature>
<dbReference type="OrthoDB" id="1934954at2759"/>
<feature type="site" description="Transition state stabilizer" evidence="11">
    <location>
        <position position="26"/>
    </location>
</feature>
<dbReference type="PIRSF" id="PIRSF016496">
    <property type="entry name" value="Kin_FomA"/>
    <property type="match status" value="1"/>
</dbReference>
<comment type="similarity">
    <text evidence="1">Belongs to the isopentenyl phosphate kinase family.</text>
</comment>
<dbReference type="SUPFAM" id="SSF53633">
    <property type="entry name" value="Carbamate kinase-like"/>
    <property type="match status" value="1"/>
</dbReference>
<evidence type="ECO:0000256" key="1">
    <source>
        <dbReference type="ARBA" id="ARBA00010540"/>
    </source>
</evidence>
<evidence type="ECO:0000256" key="4">
    <source>
        <dbReference type="ARBA" id="ARBA00022679"/>
    </source>
</evidence>
<dbReference type="GO" id="GO:0102043">
    <property type="term" value="F:isopentenyl phosphate kinase activity"/>
    <property type="evidence" value="ECO:0000318"/>
    <property type="project" value="GO_Central"/>
</dbReference>
<reference evidence="14 15" key="1">
    <citation type="journal article" date="2014" name="Nat. Commun.">
        <title>Klebsormidium flaccidum genome reveals primary factors for plant terrestrial adaptation.</title>
        <authorList>
            <person name="Hori K."/>
            <person name="Maruyama F."/>
            <person name="Fujisawa T."/>
            <person name="Togashi T."/>
            <person name="Yamamoto N."/>
            <person name="Seo M."/>
            <person name="Sato S."/>
            <person name="Yamada T."/>
            <person name="Mori H."/>
            <person name="Tajima N."/>
            <person name="Moriyama T."/>
            <person name="Ikeuchi M."/>
            <person name="Watanabe M."/>
            <person name="Wada H."/>
            <person name="Kobayashi K."/>
            <person name="Saito M."/>
            <person name="Masuda T."/>
            <person name="Sasaki-Sekimoto Y."/>
            <person name="Mashiguchi K."/>
            <person name="Awai K."/>
            <person name="Shimojima M."/>
            <person name="Masuda S."/>
            <person name="Iwai M."/>
            <person name="Nobusawa T."/>
            <person name="Narise T."/>
            <person name="Kondo S."/>
            <person name="Saito H."/>
            <person name="Sato R."/>
            <person name="Murakawa M."/>
            <person name="Ihara Y."/>
            <person name="Oshima-Yamada Y."/>
            <person name="Ohtaka K."/>
            <person name="Satoh M."/>
            <person name="Sonobe K."/>
            <person name="Ishii M."/>
            <person name="Ohtani R."/>
            <person name="Kanamori-Sato M."/>
            <person name="Honoki R."/>
            <person name="Miyazaki D."/>
            <person name="Mochizuki H."/>
            <person name="Umetsu J."/>
            <person name="Higashi K."/>
            <person name="Shibata D."/>
            <person name="Kamiya Y."/>
            <person name="Sato N."/>
            <person name="Nakamura Y."/>
            <person name="Tabata S."/>
            <person name="Ida S."/>
            <person name="Kurokawa K."/>
            <person name="Ohta H."/>
        </authorList>
    </citation>
    <scope>NUCLEOTIDE SEQUENCE [LARGE SCALE GENOMIC DNA]</scope>
    <source>
        <strain evidence="14 15">NIES-2285</strain>
    </source>
</reference>
<dbReference type="GO" id="GO:0005829">
    <property type="term" value="C:cytosol"/>
    <property type="evidence" value="ECO:0000318"/>
    <property type="project" value="GO_Central"/>
</dbReference>
<sequence>MAGGSDQAGPRVRCILKLGGAAITKKNEFETLHETVLTATIQHIVDSLRAGGNDKEADHIVIVHGAGSFGHFQASKYGVSKGGLGSTAHILQGFAETRVSVTKLNHEVVRRLCEGGVAACGLSPFAGGWTTHNRKLATSDVASVRKTLEAGLLPVLHGDAVLDSGQGCTILSGDVIVRKLAADLRPDFVVFLTNVAGVYDKPPSEDGARLIREIAVAGDGTWTITDPNDLAQGVQMAAAAHDTTGGMATKIEEAAEIAAKGIPVYIAKAGTPAASAAIRGTPHKSLMGRKEGDSSRTSLEPWTGTVLRPSGH</sequence>
<evidence type="ECO:0000256" key="3">
    <source>
        <dbReference type="ARBA" id="ARBA00017267"/>
    </source>
</evidence>
<feature type="binding site" evidence="10">
    <location>
        <position position="246"/>
    </location>
    <ligand>
        <name>ATP</name>
        <dbReference type="ChEBI" id="CHEBI:30616"/>
    </ligand>
</feature>
<dbReference type="InterPro" id="IPR036393">
    <property type="entry name" value="AceGlu_kinase-like_sf"/>
</dbReference>
<dbReference type="OMA" id="SIRCIVK"/>
<dbReference type="GO" id="GO:0016114">
    <property type="term" value="P:terpenoid biosynthetic process"/>
    <property type="evidence" value="ECO:0000318"/>
    <property type="project" value="GO_Central"/>
</dbReference>
<dbReference type="PANTHER" id="PTHR43654:SF1">
    <property type="entry name" value="ISOPENTENYL PHOSPHATE KINASE"/>
    <property type="match status" value="1"/>
</dbReference>
<evidence type="ECO:0000256" key="10">
    <source>
        <dbReference type="PIRSR" id="PIRSR016496-1"/>
    </source>
</evidence>
<dbReference type="Gene3D" id="3.40.1160.10">
    <property type="entry name" value="Acetylglutamate kinase-like"/>
    <property type="match status" value="1"/>
</dbReference>
<dbReference type="STRING" id="105231.A0A0U9HSJ4"/>
<dbReference type="GO" id="GO:0016301">
    <property type="term" value="F:kinase activity"/>
    <property type="evidence" value="ECO:0007669"/>
    <property type="project" value="UniProtKB-KW"/>
</dbReference>
<proteinExistence type="inferred from homology"/>
<protein>
    <recommendedName>
        <fullName evidence="3">Isopentenyl phosphate kinase</fullName>
        <ecNumber evidence="2">2.7.4.26</ecNumber>
    </recommendedName>
</protein>
<keyword evidence="4" id="KW-0808">Transferase</keyword>
<evidence type="ECO:0000259" key="13">
    <source>
        <dbReference type="Pfam" id="PF00696"/>
    </source>
</evidence>
<evidence type="ECO:0000313" key="15">
    <source>
        <dbReference type="Proteomes" id="UP000054558"/>
    </source>
</evidence>
<feature type="region of interest" description="Disordered" evidence="12">
    <location>
        <begin position="282"/>
        <end position="312"/>
    </location>
</feature>
<evidence type="ECO:0000313" key="14">
    <source>
        <dbReference type="EMBL" id="GAQ81990.1"/>
    </source>
</evidence>
<keyword evidence="5 10" id="KW-0547">Nucleotide-binding</keyword>
<evidence type="ECO:0000256" key="2">
    <source>
        <dbReference type="ARBA" id="ARBA00012908"/>
    </source>
</evidence>
<evidence type="ECO:0000256" key="8">
    <source>
        <dbReference type="ARBA" id="ARBA00023229"/>
    </source>
</evidence>
<keyword evidence="6 14" id="KW-0418">Kinase</keyword>
<dbReference type="Proteomes" id="UP000054558">
    <property type="component" value="Unassembled WGS sequence"/>
</dbReference>